<keyword evidence="1" id="KW-0472">Membrane</keyword>
<feature type="transmembrane region" description="Helical" evidence="1">
    <location>
        <begin position="89"/>
        <end position="108"/>
    </location>
</feature>
<feature type="transmembrane region" description="Helical" evidence="1">
    <location>
        <begin position="171"/>
        <end position="197"/>
    </location>
</feature>
<dbReference type="PANTHER" id="PTHR33269">
    <property type="entry name" value="NADH-UBIQUINONE OXIDOREDUCTASE CHAIN 6"/>
    <property type="match status" value="1"/>
</dbReference>
<evidence type="ECO:0000256" key="1">
    <source>
        <dbReference type="RuleBase" id="RU004430"/>
    </source>
</evidence>
<dbReference type="AlphaFoldDB" id="A0A6N0GSF8"/>
<comment type="similarity">
    <text evidence="1">Belongs to the complex I subunit 6 family.</text>
</comment>
<name>A0A6N0GSF8_9APHY</name>
<dbReference type="PANTHER" id="PTHR33269:SF17">
    <property type="entry name" value="NADH-UBIQUINONE OXIDOREDUCTASE CHAIN 6"/>
    <property type="match status" value="1"/>
</dbReference>
<keyword evidence="1" id="KW-1133">Transmembrane helix</keyword>
<dbReference type="GO" id="GO:0031966">
    <property type="term" value="C:mitochondrial membrane"/>
    <property type="evidence" value="ECO:0007669"/>
    <property type="project" value="UniProtKB-SubCell"/>
</dbReference>
<keyword evidence="1" id="KW-0249">Electron transport</keyword>
<feature type="transmembrane region" description="Helical" evidence="1">
    <location>
        <begin position="27"/>
        <end position="46"/>
    </location>
</feature>
<comment type="subcellular location">
    <subcellularLocation>
        <location evidence="1">Mitochondrion membrane</location>
        <topology evidence="1">Multi-pass membrane protein</topology>
    </subcellularLocation>
</comment>
<keyword evidence="1" id="KW-0679">Respiratory chain</keyword>
<keyword evidence="1" id="KW-1278">Translocase</keyword>
<dbReference type="Gene3D" id="1.20.120.1200">
    <property type="entry name" value="NADH-ubiquinone/plastoquinone oxidoreductase chain 6, subunit NuoJ"/>
    <property type="match status" value="1"/>
</dbReference>
<keyword evidence="1" id="KW-0830">Ubiquinone</keyword>
<keyword evidence="1" id="KW-0812">Transmembrane</keyword>
<keyword evidence="1" id="KW-0813">Transport</keyword>
<accession>A0A6N0GSF8</accession>
<reference evidence="2" key="1">
    <citation type="journal article" date="2020" name="Mitochondrial DNA Part B Resour">
        <title>The complete mitochondrial genome of an edible mushroom, Sparassis crispa.</title>
        <authorList>
            <person name="Bashir K.M.I."/>
            <person name="Rheu K.M."/>
            <person name="Kim M.-S."/>
            <person name="Cho M.-G."/>
        </authorList>
    </citation>
    <scope>NUCLEOTIDE SEQUENCE</scope>
</reference>
<keyword evidence="1" id="KW-0520">NAD</keyword>
<keyword evidence="1 2" id="KW-0496">Mitochondrion</keyword>
<proteinExistence type="inferred from homology"/>
<evidence type="ECO:0000313" key="2">
    <source>
        <dbReference type="EMBL" id="QKQ12909.1"/>
    </source>
</evidence>
<comment type="function">
    <text evidence="1">Core subunit of the mitochondrial membrane respiratory chain NADH dehydrogenase (Complex I) which catalyzes electron transfer from NADH through the respiratory chain, using ubiquinone as an electron acceptor. Essential for the catalytic activity and assembly of complex I.</text>
</comment>
<sequence length="222" mass="24322">MKNLLIDILAFATLFSSVLVITSKNPVIAVIFLISVFVNAAGYLMASGIGFIGLAYIIVYIGAIAVLFLFVVMMINIKLTDILEAGNLYTKNIPLAIAVGFFFIYEIFTIMPFTFNNVLGISSLLNILTILNGILTNTDFTSLIPLHITHSPVIADTNFISFTQIESIGQYIYTSAAILLIITSVILLLAMVAPIFISKNSKYNIPFPYIARAFSFSRAGLR</sequence>
<dbReference type="GO" id="GO:0008137">
    <property type="term" value="F:NADH dehydrogenase (ubiquinone) activity"/>
    <property type="evidence" value="ECO:0007669"/>
    <property type="project" value="UniProtKB-UniRule"/>
</dbReference>
<organism evidence="2">
    <name type="scientific">Sparassis crispa</name>
    <dbReference type="NCBI Taxonomy" id="139825"/>
    <lineage>
        <taxon>Eukaryota</taxon>
        <taxon>Fungi</taxon>
        <taxon>Dikarya</taxon>
        <taxon>Basidiomycota</taxon>
        <taxon>Agaricomycotina</taxon>
        <taxon>Agaricomycetes</taxon>
        <taxon>Polyporales</taxon>
        <taxon>Sparassidaceae</taxon>
        <taxon>Sparassis</taxon>
    </lineage>
</organism>
<dbReference type="Pfam" id="PF00499">
    <property type="entry name" value="Oxidored_q3"/>
    <property type="match status" value="1"/>
</dbReference>
<geneLocation type="mitochondrion" evidence="2"/>
<dbReference type="InterPro" id="IPR001457">
    <property type="entry name" value="NADH_UbQ/plastoQ_OxRdtase_su6"/>
</dbReference>
<gene>
    <name evidence="2" type="primary">nad6</name>
</gene>
<protein>
    <recommendedName>
        <fullName evidence="1">NADH-ubiquinone oxidoreductase chain 6</fullName>
        <ecNumber evidence="1">7.1.1.2</ecNumber>
    </recommendedName>
</protein>
<dbReference type="EMBL" id="MN722635">
    <property type="protein sequence ID" value="QKQ12909.1"/>
    <property type="molecule type" value="Genomic_DNA"/>
</dbReference>
<comment type="catalytic activity">
    <reaction evidence="1">
        <text>a ubiquinone + NADH + 5 H(+)(in) = a ubiquinol + NAD(+) + 4 H(+)(out)</text>
        <dbReference type="Rhea" id="RHEA:29091"/>
        <dbReference type="Rhea" id="RHEA-COMP:9565"/>
        <dbReference type="Rhea" id="RHEA-COMP:9566"/>
        <dbReference type="ChEBI" id="CHEBI:15378"/>
        <dbReference type="ChEBI" id="CHEBI:16389"/>
        <dbReference type="ChEBI" id="CHEBI:17976"/>
        <dbReference type="ChEBI" id="CHEBI:57540"/>
        <dbReference type="ChEBI" id="CHEBI:57945"/>
        <dbReference type="EC" id="7.1.1.2"/>
    </reaction>
</comment>
<dbReference type="EC" id="7.1.1.2" evidence="1"/>
<feature type="transmembrane region" description="Helical" evidence="1">
    <location>
        <begin position="53"/>
        <end position="77"/>
    </location>
</feature>
<dbReference type="InterPro" id="IPR042106">
    <property type="entry name" value="Nuo/plastoQ_OxRdtase_6_NuoJ"/>
</dbReference>